<keyword evidence="2" id="KW-1185">Reference proteome</keyword>
<evidence type="ECO:0000313" key="2">
    <source>
        <dbReference type="Proteomes" id="UP001056120"/>
    </source>
</evidence>
<dbReference type="Proteomes" id="UP001056120">
    <property type="component" value="Linkage Group LG20"/>
</dbReference>
<organism evidence="1 2">
    <name type="scientific">Smallanthus sonchifolius</name>
    <dbReference type="NCBI Taxonomy" id="185202"/>
    <lineage>
        <taxon>Eukaryota</taxon>
        <taxon>Viridiplantae</taxon>
        <taxon>Streptophyta</taxon>
        <taxon>Embryophyta</taxon>
        <taxon>Tracheophyta</taxon>
        <taxon>Spermatophyta</taxon>
        <taxon>Magnoliopsida</taxon>
        <taxon>eudicotyledons</taxon>
        <taxon>Gunneridae</taxon>
        <taxon>Pentapetalae</taxon>
        <taxon>asterids</taxon>
        <taxon>campanulids</taxon>
        <taxon>Asterales</taxon>
        <taxon>Asteraceae</taxon>
        <taxon>Asteroideae</taxon>
        <taxon>Heliantheae alliance</taxon>
        <taxon>Millerieae</taxon>
        <taxon>Smallanthus</taxon>
    </lineage>
</organism>
<comment type="caution">
    <text evidence="1">The sequence shown here is derived from an EMBL/GenBank/DDBJ whole genome shotgun (WGS) entry which is preliminary data.</text>
</comment>
<reference evidence="1 2" key="2">
    <citation type="journal article" date="2022" name="Mol. Ecol. Resour.">
        <title>The genomes of chicory, endive, great burdock and yacon provide insights into Asteraceae paleo-polyploidization history and plant inulin production.</title>
        <authorList>
            <person name="Fan W."/>
            <person name="Wang S."/>
            <person name="Wang H."/>
            <person name="Wang A."/>
            <person name="Jiang F."/>
            <person name="Liu H."/>
            <person name="Zhao H."/>
            <person name="Xu D."/>
            <person name="Zhang Y."/>
        </authorList>
    </citation>
    <scope>NUCLEOTIDE SEQUENCE [LARGE SCALE GENOMIC DNA]</scope>
    <source>
        <strain evidence="2">cv. Yunnan</strain>
        <tissue evidence="1">Leaves</tissue>
    </source>
</reference>
<name>A0ACB9D3B6_9ASTR</name>
<evidence type="ECO:0000313" key="1">
    <source>
        <dbReference type="EMBL" id="KAI3741064.1"/>
    </source>
</evidence>
<accession>A0ACB9D3B6</accession>
<reference evidence="2" key="1">
    <citation type="journal article" date="2022" name="Mol. Ecol. Resour.">
        <title>The genomes of chicory, endive, great burdock and yacon provide insights into Asteraceae palaeo-polyploidization history and plant inulin production.</title>
        <authorList>
            <person name="Fan W."/>
            <person name="Wang S."/>
            <person name="Wang H."/>
            <person name="Wang A."/>
            <person name="Jiang F."/>
            <person name="Liu H."/>
            <person name="Zhao H."/>
            <person name="Xu D."/>
            <person name="Zhang Y."/>
        </authorList>
    </citation>
    <scope>NUCLEOTIDE SEQUENCE [LARGE SCALE GENOMIC DNA]</scope>
    <source>
        <strain evidence="2">cv. Yunnan</strain>
    </source>
</reference>
<proteinExistence type="predicted"/>
<protein>
    <submittedName>
        <fullName evidence="1">Uncharacterized protein</fullName>
    </submittedName>
</protein>
<gene>
    <name evidence="1" type="ORF">L1987_58731</name>
</gene>
<sequence length="348" mass="39824">MEPISDPPFRSFYKKLFDNHSINGSSAKCNEIEALHETKECEFELPLIDLSRLNQDGFSSEDCKREIAEAAQEWGFFQVVNHGVSSEILEKMRCEQMKVFKKPFQEKVSGLREFDFLAGSYRWGTPSATCLRQLAWSEAFHVPLSTEISSMAGVTGFSITMKEYAKIVSDLAEKLAEILAEKLGQKPGFFKENCLPSMCYIRMSRYPFCPISPQVFGLMPHTDSDFLTILHQDHIGGLQLLKNGKWIAVKPKQETLIIIIGDLFQAWSNDVYKSVEHRVVANKHFERFSIAYFLCPSKETVIESCGESSTYRRFSFGEFRQQVQDDVKRFGHKVGLPRFLPSMNHINP</sequence>
<dbReference type="EMBL" id="CM042037">
    <property type="protein sequence ID" value="KAI3741064.1"/>
    <property type="molecule type" value="Genomic_DNA"/>
</dbReference>